<dbReference type="EMBL" id="JAAZNV010000009">
    <property type="protein sequence ID" value="NMB91771.1"/>
    <property type="molecule type" value="Genomic_DNA"/>
</dbReference>
<feature type="domain" description="Glycosyltransferase 2-like" evidence="6">
    <location>
        <begin position="4"/>
        <end position="161"/>
    </location>
</feature>
<evidence type="ECO:0000256" key="1">
    <source>
        <dbReference type="ARBA" id="ARBA00004236"/>
    </source>
</evidence>
<evidence type="ECO:0000313" key="7">
    <source>
        <dbReference type="EMBL" id="NMB91771.1"/>
    </source>
</evidence>
<comment type="caution">
    <text evidence="7">The sequence shown here is derived from an EMBL/GenBank/DDBJ whole genome shotgun (WGS) entry which is preliminary data.</text>
</comment>
<comment type="subcellular location">
    <subcellularLocation>
        <location evidence="1">Cell membrane</location>
    </subcellularLocation>
</comment>
<dbReference type="SUPFAM" id="SSF53448">
    <property type="entry name" value="Nucleotide-diphospho-sugar transferases"/>
    <property type="match status" value="1"/>
</dbReference>
<proteinExistence type="predicted"/>
<evidence type="ECO:0000259" key="6">
    <source>
        <dbReference type="Pfam" id="PF00535"/>
    </source>
</evidence>
<name>A0A7X9E783_UNCKA</name>
<evidence type="ECO:0000313" key="8">
    <source>
        <dbReference type="Proteomes" id="UP000590542"/>
    </source>
</evidence>
<keyword evidence="3" id="KW-0328">Glycosyltransferase</keyword>
<dbReference type="InterPro" id="IPR001173">
    <property type="entry name" value="Glyco_trans_2-like"/>
</dbReference>
<keyword evidence="5" id="KW-0472">Membrane</keyword>
<organism evidence="7 8">
    <name type="scientific">candidate division WWE3 bacterium</name>
    <dbReference type="NCBI Taxonomy" id="2053526"/>
    <lineage>
        <taxon>Bacteria</taxon>
        <taxon>Katanobacteria</taxon>
    </lineage>
</organism>
<dbReference type="Gene3D" id="3.90.550.10">
    <property type="entry name" value="Spore Coat Polysaccharide Biosynthesis Protein SpsA, Chain A"/>
    <property type="match status" value="1"/>
</dbReference>
<dbReference type="GO" id="GO:0016757">
    <property type="term" value="F:glycosyltransferase activity"/>
    <property type="evidence" value="ECO:0007669"/>
    <property type="project" value="UniProtKB-KW"/>
</dbReference>
<dbReference type="PANTHER" id="PTHR43646:SF2">
    <property type="entry name" value="GLYCOSYLTRANSFERASE 2-LIKE DOMAIN-CONTAINING PROTEIN"/>
    <property type="match status" value="1"/>
</dbReference>
<reference evidence="7 8" key="1">
    <citation type="journal article" date="2020" name="Biotechnol. Biofuels">
        <title>New insights from the biogas microbiome by comprehensive genome-resolved metagenomics of nearly 1600 species originating from multiple anaerobic digesters.</title>
        <authorList>
            <person name="Campanaro S."/>
            <person name="Treu L."/>
            <person name="Rodriguez-R L.M."/>
            <person name="Kovalovszki A."/>
            <person name="Ziels R.M."/>
            <person name="Maus I."/>
            <person name="Zhu X."/>
            <person name="Kougias P.G."/>
            <person name="Basile A."/>
            <person name="Luo G."/>
            <person name="Schluter A."/>
            <person name="Konstantinidis K.T."/>
            <person name="Angelidaki I."/>
        </authorList>
    </citation>
    <scope>NUCLEOTIDE SEQUENCE [LARGE SCALE GENOMIC DNA]</scope>
    <source>
        <strain evidence="7">AS27yjCOA_202</strain>
    </source>
</reference>
<dbReference type="InterPro" id="IPR029044">
    <property type="entry name" value="Nucleotide-diphossugar_trans"/>
</dbReference>
<dbReference type="Proteomes" id="UP000590542">
    <property type="component" value="Unassembled WGS sequence"/>
</dbReference>
<dbReference type="GO" id="GO:0005886">
    <property type="term" value="C:plasma membrane"/>
    <property type="evidence" value="ECO:0007669"/>
    <property type="project" value="UniProtKB-SubCell"/>
</dbReference>
<dbReference type="AlphaFoldDB" id="A0A7X9E783"/>
<evidence type="ECO:0000256" key="2">
    <source>
        <dbReference type="ARBA" id="ARBA00022475"/>
    </source>
</evidence>
<protein>
    <submittedName>
        <fullName evidence="7">Glycosyltransferase</fullName>
    </submittedName>
</protein>
<keyword evidence="2" id="KW-1003">Cell membrane</keyword>
<sequence length="244" mass="28259">MRFSICIPSLNEEKYIDKLLNCLVRQTFKDYEVIVSDGKSEDNTRGIVSGFKDKLNIKFMDSPKRGVSFQRNYAAKNSSGDYVIFFDADVQISDDFLERINKFIEKRGVDVLTSWNRPLSSRLDDKFLFFLYNIVCLELVKKIAPGAVGVFICVRRSSFERIEGFKEDISFAEDYELVRRLHKNGFKYALLKSPPIEVSVRRLEKEGRLHMVAKTLKTAVYYLLFGNNFAEKLKGKIIHESGKF</sequence>
<keyword evidence="4 7" id="KW-0808">Transferase</keyword>
<accession>A0A7X9E783</accession>
<evidence type="ECO:0000256" key="5">
    <source>
        <dbReference type="ARBA" id="ARBA00023136"/>
    </source>
</evidence>
<dbReference type="PANTHER" id="PTHR43646">
    <property type="entry name" value="GLYCOSYLTRANSFERASE"/>
    <property type="match status" value="1"/>
</dbReference>
<gene>
    <name evidence="7" type="ORF">GYA37_02900</name>
</gene>
<evidence type="ECO:0000256" key="3">
    <source>
        <dbReference type="ARBA" id="ARBA00022676"/>
    </source>
</evidence>
<dbReference type="Pfam" id="PF00535">
    <property type="entry name" value="Glycos_transf_2"/>
    <property type="match status" value="1"/>
</dbReference>
<evidence type="ECO:0000256" key="4">
    <source>
        <dbReference type="ARBA" id="ARBA00022679"/>
    </source>
</evidence>